<dbReference type="OrthoDB" id="5377392at2759"/>
<evidence type="ECO:0000256" key="6">
    <source>
        <dbReference type="ARBA" id="ARBA00022842"/>
    </source>
</evidence>
<evidence type="ECO:0000256" key="5">
    <source>
        <dbReference type="ARBA" id="ARBA00022723"/>
    </source>
</evidence>
<feature type="domain" description="Topoisomerase 6 subunit A/Spo11 TOPRIM" evidence="12">
    <location>
        <begin position="245"/>
        <end position="347"/>
    </location>
</feature>
<dbReference type="GO" id="GO:0003677">
    <property type="term" value="F:DNA binding"/>
    <property type="evidence" value="ECO:0007669"/>
    <property type="project" value="UniProtKB-KW"/>
</dbReference>
<dbReference type="GO" id="GO:0042138">
    <property type="term" value="P:meiotic DNA double-strand break formation"/>
    <property type="evidence" value="ECO:0007669"/>
    <property type="project" value="TreeGrafter"/>
</dbReference>
<dbReference type="GO" id="GO:0007131">
    <property type="term" value="P:reciprocal meiotic recombination"/>
    <property type="evidence" value="ECO:0007669"/>
    <property type="project" value="TreeGrafter"/>
</dbReference>
<dbReference type="SUPFAM" id="SSF56726">
    <property type="entry name" value="DNA topoisomerase IV, alpha subunit"/>
    <property type="match status" value="1"/>
</dbReference>
<evidence type="ECO:0000313" key="13">
    <source>
        <dbReference type="EMBL" id="OAA59218.1"/>
    </source>
</evidence>
<dbReference type="EC" id="5.6.2.2" evidence="4"/>
<evidence type="ECO:0000256" key="3">
    <source>
        <dbReference type="ARBA" id="ARBA00006559"/>
    </source>
</evidence>
<comment type="cofactor">
    <cofactor evidence="2">
        <name>Mg(2+)</name>
        <dbReference type="ChEBI" id="CHEBI:18420"/>
    </cofactor>
</comment>
<comment type="catalytic activity">
    <reaction evidence="1">
        <text>ATP-dependent breakage, passage and rejoining of double-stranded DNA.</text>
        <dbReference type="EC" id="5.6.2.2"/>
    </reaction>
</comment>
<feature type="region of interest" description="Disordered" evidence="10">
    <location>
        <begin position="1"/>
        <end position="44"/>
    </location>
</feature>
<dbReference type="InterPro" id="IPR036078">
    <property type="entry name" value="Spo11/TopoVI_A_sf"/>
</dbReference>
<gene>
    <name evidence="13" type="ORF">SPI_06420</name>
</gene>
<feature type="compositionally biased region" description="Low complexity" evidence="10">
    <location>
        <begin position="22"/>
        <end position="36"/>
    </location>
</feature>
<reference evidence="13 14" key="1">
    <citation type="journal article" date="2016" name="Genome Biol. Evol.">
        <title>Divergent and convergent evolution of fungal pathogenicity.</title>
        <authorList>
            <person name="Shang Y."/>
            <person name="Xiao G."/>
            <person name="Zheng P."/>
            <person name="Cen K."/>
            <person name="Zhan S."/>
            <person name="Wang C."/>
        </authorList>
    </citation>
    <scope>NUCLEOTIDE SEQUENCE [LARGE SCALE GENOMIC DNA]</scope>
    <source>
        <strain evidence="13 14">RCEF 264</strain>
    </source>
</reference>
<keyword evidence="8" id="KW-0238">DNA-binding</keyword>
<evidence type="ECO:0000256" key="4">
    <source>
        <dbReference type="ARBA" id="ARBA00012895"/>
    </source>
</evidence>
<protein>
    <recommendedName>
        <fullName evidence="4">DNA topoisomerase (ATP-hydrolyzing)</fullName>
        <ecNumber evidence="4">5.6.2.2</ecNumber>
    </recommendedName>
</protein>
<keyword evidence="6" id="KW-0460">Magnesium</keyword>
<keyword evidence="14" id="KW-1185">Reference proteome</keyword>
<dbReference type="GO" id="GO:0003918">
    <property type="term" value="F:DNA topoisomerase type II (double strand cut, ATP-hydrolyzing) activity"/>
    <property type="evidence" value="ECO:0007669"/>
    <property type="project" value="UniProtKB-EC"/>
</dbReference>
<dbReference type="Pfam" id="PF21180">
    <property type="entry name" value="TOP6A-Spo11_Toprim"/>
    <property type="match status" value="1"/>
</dbReference>
<name>A0A167S4A1_9HYPO</name>
<dbReference type="GO" id="GO:0046872">
    <property type="term" value="F:metal ion binding"/>
    <property type="evidence" value="ECO:0007669"/>
    <property type="project" value="UniProtKB-KW"/>
</dbReference>
<keyword evidence="7" id="KW-0799">Topoisomerase</keyword>
<dbReference type="Pfam" id="PF04406">
    <property type="entry name" value="TP6A_N"/>
    <property type="match status" value="1"/>
</dbReference>
<dbReference type="STRING" id="1081102.A0A167S4A1"/>
<comment type="caution">
    <text evidence="13">The sequence shown here is derived from an EMBL/GenBank/DDBJ whole genome shotgun (WGS) entry which is preliminary data.</text>
</comment>
<evidence type="ECO:0000256" key="10">
    <source>
        <dbReference type="SAM" id="MobiDB-lite"/>
    </source>
</evidence>
<evidence type="ECO:0000256" key="9">
    <source>
        <dbReference type="ARBA" id="ARBA00023235"/>
    </source>
</evidence>
<dbReference type="PANTHER" id="PTHR10848">
    <property type="entry name" value="MEIOTIC RECOMBINATION PROTEIN SPO11"/>
    <property type="match status" value="1"/>
</dbReference>
<evidence type="ECO:0000313" key="14">
    <source>
        <dbReference type="Proteomes" id="UP000076874"/>
    </source>
</evidence>
<dbReference type="PANTHER" id="PTHR10848:SF0">
    <property type="entry name" value="MEIOTIC RECOMBINATION PROTEIN SPO11"/>
    <property type="match status" value="1"/>
</dbReference>
<dbReference type="GO" id="GO:0000706">
    <property type="term" value="P:meiotic DNA double-strand break processing"/>
    <property type="evidence" value="ECO:0007669"/>
    <property type="project" value="TreeGrafter"/>
</dbReference>
<dbReference type="InterPro" id="IPR002815">
    <property type="entry name" value="Spo11/TopoVI_A"/>
</dbReference>
<dbReference type="AlphaFoldDB" id="A0A167S4A1"/>
<evidence type="ECO:0000256" key="2">
    <source>
        <dbReference type="ARBA" id="ARBA00001946"/>
    </source>
</evidence>
<evidence type="ECO:0000259" key="11">
    <source>
        <dbReference type="Pfam" id="PF04406"/>
    </source>
</evidence>
<sequence length="453" mass="49141">MSLSSAAAATDQDAVRSTDRISPSLSSVLSTSSSPTAAGWPAGDGTLVTPCVPLREVNFPDDASPRLYAVQAGPAIVKIEQIIEAVFDGLGRSTELTIPFSRRPAKRRLPAQPSESTNQQPVETSPGHGCVSFPGKSAAESKLFTQVLSILQLSHQALLNIFYQHRDLFRDQRTVDNLVDDVAYTLGTGRDALNIVAASVGVVCGRLSLVMKDGSRCCASSQEAGLAIPLLRDVVKIDLSQCHWILVIEKEATFRTLAASGYWNSSMAGAGALVTSKGYPTLVTRAFLHRIHAAKPQLPMYGLVDYDPHGVRIFRTYKYGSARLRHEDHATVPGLKWLGIHSGDLVRRQRGLAEGSPSGPSCWSWSALDDVLPLTDADRKTAVALLRDMCLGGGRYHYHHHQDFAARNQCREVQVMLMLNVKAEIQAADDYGDLTAWLDEKLYHAQEGGGGVL</sequence>
<feature type="compositionally biased region" description="Polar residues" evidence="10">
    <location>
        <begin position="113"/>
        <end position="123"/>
    </location>
</feature>
<dbReference type="GO" id="GO:0000228">
    <property type="term" value="C:nuclear chromosome"/>
    <property type="evidence" value="ECO:0007669"/>
    <property type="project" value="TreeGrafter"/>
</dbReference>
<dbReference type="EMBL" id="AZHD01000011">
    <property type="protein sequence ID" value="OAA59218.1"/>
    <property type="molecule type" value="Genomic_DNA"/>
</dbReference>
<comment type="similarity">
    <text evidence="3">Belongs to the TOP6A family.</text>
</comment>
<evidence type="ECO:0000256" key="1">
    <source>
        <dbReference type="ARBA" id="ARBA00000185"/>
    </source>
</evidence>
<dbReference type="CDD" id="cd00223">
    <property type="entry name" value="TOPRIM_TopoIIB_SPO"/>
    <property type="match status" value="1"/>
</dbReference>
<dbReference type="InterPro" id="IPR036388">
    <property type="entry name" value="WH-like_DNA-bd_sf"/>
</dbReference>
<accession>A0A167S4A1</accession>
<dbReference type="InterPro" id="IPR013049">
    <property type="entry name" value="Spo11/TopoVI_A_N"/>
</dbReference>
<keyword evidence="9 13" id="KW-0413">Isomerase</keyword>
<organism evidence="13 14">
    <name type="scientific">Niveomyces insectorum RCEF 264</name>
    <dbReference type="NCBI Taxonomy" id="1081102"/>
    <lineage>
        <taxon>Eukaryota</taxon>
        <taxon>Fungi</taxon>
        <taxon>Dikarya</taxon>
        <taxon>Ascomycota</taxon>
        <taxon>Pezizomycotina</taxon>
        <taxon>Sordariomycetes</taxon>
        <taxon>Hypocreomycetidae</taxon>
        <taxon>Hypocreales</taxon>
        <taxon>Cordycipitaceae</taxon>
        <taxon>Niveomyces</taxon>
    </lineage>
</organism>
<feature type="region of interest" description="Disordered" evidence="10">
    <location>
        <begin position="101"/>
        <end position="129"/>
    </location>
</feature>
<evidence type="ECO:0000256" key="8">
    <source>
        <dbReference type="ARBA" id="ARBA00023125"/>
    </source>
</evidence>
<dbReference type="Proteomes" id="UP000076874">
    <property type="component" value="Unassembled WGS sequence"/>
</dbReference>
<dbReference type="Gene3D" id="3.40.1360.10">
    <property type="match status" value="1"/>
</dbReference>
<dbReference type="Gene3D" id="1.10.10.10">
    <property type="entry name" value="Winged helix-like DNA-binding domain superfamily/Winged helix DNA-binding domain"/>
    <property type="match status" value="1"/>
</dbReference>
<dbReference type="InterPro" id="IPR034136">
    <property type="entry name" value="TOPRIM_Topo6A/Spo11"/>
</dbReference>
<evidence type="ECO:0000259" key="12">
    <source>
        <dbReference type="Pfam" id="PF21180"/>
    </source>
</evidence>
<feature type="domain" description="Spo11/DNA topoisomerase VI subunit A N-terminal" evidence="11">
    <location>
        <begin position="144"/>
        <end position="195"/>
    </location>
</feature>
<evidence type="ECO:0000256" key="7">
    <source>
        <dbReference type="ARBA" id="ARBA00023029"/>
    </source>
</evidence>
<dbReference type="GO" id="GO:0005524">
    <property type="term" value="F:ATP binding"/>
    <property type="evidence" value="ECO:0007669"/>
    <property type="project" value="InterPro"/>
</dbReference>
<dbReference type="PRINTS" id="PR01550">
    <property type="entry name" value="TOP6AFAMILY"/>
</dbReference>
<proteinExistence type="inferred from homology"/>
<keyword evidence="5" id="KW-0479">Metal-binding</keyword>